<evidence type="ECO:0000256" key="1">
    <source>
        <dbReference type="SAM" id="MobiDB-lite"/>
    </source>
</evidence>
<feature type="transmembrane region" description="Helical" evidence="2">
    <location>
        <begin position="193"/>
        <end position="210"/>
    </location>
</feature>
<feature type="transmembrane region" description="Helical" evidence="2">
    <location>
        <begin position="743"/>
        <end position="762"/>
    </location>
</feature>
<feature type="transmembrane region" description="Helical" evidence="2">
    <location>
        <begin position="170"/>
        <end position="187"/>
    </location>
</feature>
<evidence type="ECO:0000313" key="3">
    <source>
        <dbReference type="EMBL" id="CAB4697303.1"/>
    </source>
</evidence>
<accession>A0A6J6PKB5</accession>
<feature type="transmembrane region" description="Helical" evidence="2">
    <location>
        <begin position="217"/>
        <end position="238"/>
    </location>
</feature>
<evidence type="ECO:0000256" key="2">
    <source>
        <dbReference type="SAM" id="Phobius"/>
    </source>
</evidence>
<protein>
    <submittedName>
        <fullName evidence="3">Unannotated protein</fullName>
    </submittedName>
</protein>
<gene>
    <name evidence="3" type="ORF">UFOPK2582_00754</name>
</gene>
<proteinExistence type="predicted"/>
<feature type="transmembrane region" description="Helical" evidence="2">
    <location>
        <begin position="324"/>
        <end position="347"/>
    </location>
</feature>
<sequence>MATLGFIYDKGFTILGGNGASTLAGEFAFSVSLTLAVLYLAVIFKGVRTGRDRALGATLLALTILCHLIPAIFAGIATILILLFLRREDRTPWWDANRVGRWVAGVLVGLTLFTLISDANLVGLNQLRKLPGASVWFPSQWWFPGLATFAALAFFTGFEPRVLPWLKQRRAWIPAGIAVVLAGLMVIRWSSWWALALVLLALALAFFAGIDTRLGKWILLVGPVGGLLTGFWSLPFLGNSAYMNDMGWEKYTKYSDYLLAVPELDSGGMPYRNLVFALAGLGLLLALIQRVRFGWFLGLTILVLAWTFRYFPQYRLWNARLLPFYYLALYLLAGLALALIIRSISLAVQDMTHRREEPVMVAVIGTSVVVVIFIFGLLGAFRVLPGGALVADPDRPTATVYRWGGINFQTAIVNDWARWNYAGLEGKDAYPEFLGIMNMMKDVSAENGCGRAFWEYDSGLNRHGTTMALMLLPYFTDGCVGSMEGLYFEASSTTPFHFLTQSELSTAPSRAQRELPYNSFNIQEGVSHLQLLGVKYYMATTASAIEAAKTEPRLSQVANETFTYSDTAGTPQTTNWAVFEVADSELVVPLENDPVVVTDADDHIDGWVYSKERLPPTEAQIEASIQGSKTAGPAVTWFNDPTKWDVLLATSGPEDWPRATAADASSEKQPNPPSKVSNIVTTQDSIEFDVDKVGVPVLVKISYFPNWHASGAEGPYRVSPNFMVVVPTEKHVSMSYGYSKYDILGWLATIIGLVGLGGLAVLDHGRRLRDEGEPSEESSVLSAEP</sequence>
<feature type="region of interest" description="Disordered" evidence="1">
    <location>
        <begin position="655"/>
        <end position="676"/>
    </location>
</feature>
<feature type="transmembrane region" description="Helical" evidence="2">
    <location>
        <begin position="359"/>
        <end position="381"/>
    </location>
</feature>
<name>A0A6J6PKB5_9ZZZZ</name>
<dbReference type="AlphaFoldDB" id="A0A6J6PKB5"/>
<reference evidence="3" key="1">
    <citation type="submission" date="2020-05" db="EMBL/GenBank/DDBJ databases">
        <authorList>
            <person name="Chiriac C."/>
            <person name="Salcher M."/>
            <person name="Ghai R."/>
            <person name="Kavagutti S V."/>
        </authorList>
    </citation>
    <scope>NUCLEOTIDE SEQUENCE</scope>
</reference>
<feature type="transmembrane region" description="Helical" evidence="2">
    <location>
        <begin position="27"/>
        <end position="47"/>
    </location>
</feature>
<feature type="transmembrane region" description="Helical" evidence="2">
    <location>
        <begin position="141"/>
        <end position="158"/>
    </location>
</feature>
<organism evidence="3">
    <name type="scientific">freshwater metagenome</name>
    <dbReference type="NCBI Taxonomy" id="449393"/>
    <lineage>
        <taxon>unclassified sequences</taxon>
        <taxon>metagenomes</taxon>
        <taxon>ecological metagenomes</taxon>
    </lineage>
</organism>
<dbReference type="EMBL" id="CAEZXS010000073">
    <property type="protein sequence ID" value="CAB4697303.1"/>
    <property type="molecule type" value="Genomic_DNA"/>
</dbReference>
<feature type="transmembrane region" description="Helical" evidence="2">
    <location>
        <begin position="295"/>
        <end position="312"/>
    </location>
</feature>
<feature type="transmembrane region" description="Helical" evidence="2">
    <location>
        <begin position="271"/>
        <end position="288"/>
    </location>
</feature>
<keyword evidence="2" id="KW-0812">Transmembrane</keyword>
<feature type="transmembrane region" description="Helical" evidence="2">
    <location>
        <begin position="59"/>
        <end position="85"/>
    </location>
</feature>
<keyword evidence="2" id="KW-1133">Transmembrane helix</keyword>
<keyword evidence="2" id="KW-0472">Membrane</keyword>